<evidence type="ECO:0000313" key="3">
    <source>
        <dbReference type="Proteomes" id="UP000183508"/>
    </source>
</evidence>
<organism evidence="2 3">
    <name type="scientific">Alicyclobacillus macrosporangiidus</name>
    <dbReference type="NCBI Taxonomy" id="392015"/>
    <lineage>
        <taxon>Bacteria</taxon>
        <taxon>Bacillati</taxon>
        <taxon>Bacillota</taxon>
        <taxon>Bacilli</taxon>
        <taxon>Bacillales</taxon>
        <taxon>Alicyclobacillaceae</taxon>
        <taxon>Alicyclobacillus</taxon>
    </lineage>
</organism>
<dbReference type="OrthoDB" id="9896271at2"/>
<dbReference type="RefSeq" id="WP_074948880.1">
    <property type="nucleotide sequence ID" value="NZ_FPBV01000001.1"/>
</dbReference>
<dbReference type="Proteomes" id="UP000183508">
    <property type="component" value="Unassembled WGS sequence"/>
</dbReference>
<dbReference type="STRING" id="392015.SAMN05421543_101322"/>
<feature type="transmembrane region" description="Helical" evidence="1">
    <location>
        <begin position="39"/>
        <end position="57"/>
    </location>
</feature>
<protein>
    <submittedName>
        <fullName evidence="2">Uncharacterized protein</fullName>
    </submittedName>
</protein>
<sequence>MIWIHEALGIVTLVAALVVCVWAWLRAAAGMQAKLPSKVLIGLIDLQILLGIITWVLHRVWSLHPLFGIAAAAVAHIWVKDKRSRAAQAWGATAVLVLLAVGVLAGR</sequence>
<dbReference type="EMBL" id="FPBV01000001">
    <property type="protein sequence ID" value="SFU36940.1"/>
    <property type="molecule type" value="Genomic_DNA"/>
</dbReference>
<evidence type="ECO:0000256" key="1">
    <source>
        <dbReference type="SAM" id="Phobius"/>
    </source>
</evidence>
<accession>A0A1I7FL97</accession>
<proteinExistence type="predicted"/>
<evidence type="ECO:0000313" key="2">
    <source>
        <dbReference type="EMBL" id="SFU36940.1"/>
    </source>
</evidence>
<name>A0A1I7FL97_9BACL</name>
<keyword evidence="1" id="KW-1133">Transmembrane helix</keyword>
<keyword evidence="3" id="KW-1185">Reference proteome</keyword>
<reference evidence="3" key="1">
    <citation type="submission" date="2016-10" db="EMBL/GenBank/DDBJ databases">
        <authorList>
            <person name="Varghese N."/>
        </authorList>
    </citation>
    <scope>NUCLEOTIDE SEQUENCE [LARGE SCALE GENOMIC DNA]</scope>
    <source>
        <strain evidence="3">DSM 17980</strain>
    </source>
</reference>
<dbReference type="AlphaFoldDB" id="A0A1I7FL97"/>
<feature type="transmembrane region" description="Helical" evidence="1">
    <location>
        <begin position="6"/>
        <end position="27"/>
    </location>
</feature>
<keyword evidence="1" id="KW-0812">Transmembrane</keyword>
<feature type="transmembrane region" description="Helical" evidence="1">
    <location>
        <begin position="63"/>
        <end position="79"/>
    </location>
</feature>
<keyword evidence="1" id="KW-0472">Membrane</keyword>
<feature type="transmembrane region" description="Helical" evidence="1">
    <location>
        <begin position="86"/>
        <end position="105"/>
    </location>
</feature>
<gene>
    <name evidence="2" type="ORF">SAMN05421543_101322</name>
</gene>